<feature type="compositionally biased region" description="Polar residues" evidence="1">
    <location>
        <begin position="45"/>
        <end position="55"/>
    </location>
</feature>
<dbReference type="AlphaFoldDB" id="A0A8H6S8K4"/>
<protein>
    <submittedName>
        <fullName evidence="2">RING-type domain-containing protein</fullName>
    </submittedName>
</protein>
<proteinExistence type="predicted"/>
<keyword evidence="3" id="KW-1185">Reference proteome</keyword>
<evidence type="ECO:0000313" key="2">
    <source>
        <dbReference type="EMBL" id="KAF7294829.1"/>
    </source>
</evidence>
<dbReference type="GeneID" id="59349314"/>
<reference evidence="2" key="1">
    <citation type="submission" date="2020-05" db="EMBL/GenBank/DDBJ databases">
        <title>Mycena genomes resolve the evolution of fungal bioluminescence.</title>
        <authorList>
            <person name="Tsai I.J."/>
        </authorList>
    </citation>
    <scope>NUCLEOTIDE SEQUENCE</scope>
    <source>
        <strain evidence="2">171206Taipei</strain>
    </source>
</reference>
<dbReference type="RefSeq" id="XP_037216192.1">
    <property type="nucleotide sequence ID" value="XM_037366798.1"/>
</dbReference>
<feature type="compositionally biased region" description="Low complexity" evidence="1">
    <location>
        <begin position="63"/>
        <end position="74"/>
    </location>
</feature>
<sequence length="254" mass="27280">MLSHENAQFREQLGYQPHSDGGGPADFVNSNGKRPMLGSDRYRPATSSSHSNHTPQGPDRLTLPPGQQPPSLSSNRPRAVPSHERPGSSRFKDKYAYAAPPAQHHTQPLSYAQAAPRRAKQNIDSQSAPQVQPRFKPAQSAAPSDNNARSKPPLTQMQNQPFAPKARNMGPPPTPQITNRGQVPMSARRGNANNRSLPPAQRFAPPMADQQRFAPATASGAPQRFSLDGTSTSHGHGGSMRGAQRAPFVPGGFG</sequence>
<feature type="region of interest" description="Disordered" evidence="1">
    <location>
        <begin position="1"/>
        <end position="254"/>
    </location>
</feature>
<dbReference type="EMBL" id="JACAZF010000009">
    <property type="protein sequence ID" value="KAF7294829.1"/>
    <property type="molecule type" value="Genomic_DNA"/>
</dbReference>
<evidence type="ECO:0000256" key="1">
    <source>
        <dbReference type="SAM" id="MobiDB-lite"/>
    </source>
</evidence>
<dbReference type="Proteomes" id="UP000636479">
    <property type="component" value="Unassembled WGS sequence"/>
</dbReference>
<comment type="caution">
    <text evidence="2">The sequence shown here is derived from an EMBL/GenBank/DDBJ whole genome shotgun (WGS) entry which is preliminary data.</text>
</comment>
<gene>
    <name evidence="2" type="ORF">MIND_01020800</name>
</gene>
<accession>A0A8H6S8K4</accession>
<dbReference type="OrthoDB" id="2535391at2759"/>
<feature type="compositionally biased region" description="Basic and acidic residues" evidence="1">
    <location>
        <begin position="81"/>
        <end position="95"/>
    </location>
</feature>
<organism evidence="2 3">
    <name type="scientific">Mycena indigotica</name>
    <dbReference type="NCBI Taxonomy" id="2126181"/>
    <lineage>
        <taxon>Eukaryota</taxon>
        <taxon>Fungi</taxon>
        <taxon>Dikarya</taxon>
        <taxon>Basidiomycota</taxon>
        <taxon>Agaricomycotina</taxon>
        <taxon>Agaricomycetes</taxon>
        <taxon>Agaricomycetidae</taxon>
        <taxon>Agaricales</taxon>
        <taxon>Marasmiineae</taxon>
        <taxon>Mycenaceae</taxon>
        <taxon>Mycena</taxon>
    </lineage>
</organism>
<evidence type="ECO:0000313" key="3">
    <source>
        <dbReference type="Proteomes" id="UP000636479"/>
    </source>
</evidence>
<name>A0A8H6S8K4_9AGAR</name>
<feature type="compositionally biased region" description="Polar residues" evidence="1">
    <location>
        <begin position="141"/>
        <end position="161"/>
    </location>
</feature>